<dbReference type="GO" id="GO:0016020">
    <property type="term" value="C:membrane"/>
    <property type="evidence" value="ECO:0007669"/>
    <property type="project" value="UniProtKB-SubCell"/>
</dbReference>
<dbReference type="KEGG" id="pej:FYC62_11910"/>
<dbReference type="GO" id="GO:0016717">
    <property type="term" value="F:oxidoreductase activity, acting on paired donors, with oxidation of a pair of donors resulting in the reduction of molecular oxygen to two molecules of water"/>
    <property type="evidence" value="ECO:0007669"/>
    <property type="project" value="InterPro"/>
</dbReference>
<keyword evidence="15" id="KW-1185">Reference proteome</keyword>
<reference evidence="14 15" key="1">
    <citation type="submission" date="2019-08" db="EMBL/GenBank/DDBJ databases">
        <title>Pedobacter sp. nov., isolated from Han river, South Korea.</title>
        <authorList>
            <person name="Lee D.-H."/>
            <person name="Kim Y.-S."/>
            <person name="Hwang E.-M."/>
            <person name="Le Tran T.C."/>
            <person name="Cha C.-J."/>
        </authorList>
    </citation>
    <scope>NUCLEOTIDE SEQUENCE [LARGE SCALE GENOMIC DNA]</scope>
    <source>
        <strain evidence="14 15">CJ43</strain>
    </source>
</reference>
<sequence>MYIIIFFLAHWFLSLFAQTFYLHRYASHKMFTLNAFWEKAFYIFTWFSQGSSYLVPKAYAIMHRMHHAFSDTEKDPHSPHFFEDVFQMMWNTRGMYNGFAQGTLQADKEFKGNYPEWKFIDKVASSFITRILFGLGYIAFYVFFATSWWMFLLLPIHFIMGPLHGAIVNWCGHKYGYSNFDNDDKSKNSTPFDFFMLGELFQNNHHKFPNSPNFAKKWFEFDPVYPILKVLHWVRIIKLRKA</sequence>
<name>A0A5C0VJK7_9SPHI</name>
<keyword evidence="11" id="KW-0275">Fatty acid biosynthesis</keyword>
<keyword evidence="10 12" id="KW-0472">Membrane</keyword>
<dbReference type="InterPro" id="IPR015876">
    <property type="entry name" value="Acyl-CoA_DS"/>
</dbReference>
<evidence type="ECO:0000313" key="14">
    <source>
        <dbReference type="EMBL" id="QEK52267.1"/>
    </source>
</evidence>
<proteinExistence type="inferred from homology"/>
<organism evidence="14 15">
    <name type="scientific">Pedobacter aquae</name>
    <dbReference type="NCBI Taxonomy" id="2605747"/>
    <lineage>
        <taxon>Bacteria</taxon>
        <taxon>Pseudomonadati</taxon>
        <taxon>Bacteroidota</taxon>
        <taxon>Sphingobacteriia</taxon>
        <taxon>Sphingobacteriales</taxon>
        <taxon>Sphingobacteriaceae</taxon>
        <taxon>Pedobacter</taxon>
    </lineage>
</organism>
<evidence type="ECO:0000256" key="4">
    <source>
        <dbReference type="ARBA" id="ARBA00022692"/>
    </source>
</evidence>
<evidence type="ECO:0000313" key="15">
    <source>
        <dbReference type="Proteomes" id="UP000323653"/>
    </source>
</evidence>
<evidence type="ECO:0000256" key="3">
    <source>
        <dbReference type="ARBA" id="ARBA00022516"/>
    </source>
</evidence>
<dbReference type="PANTHER" id="PTHR11351:SF31">
    <property type="entry name" value="DESATURASE 1, ISOFORM A-RELATED"/>
    <property type="match status" value="1"/>
</dbReference>
<dbReference type="RefSeq" id="WP_039448817.1">
    <property type="nucleotide sequence ID" value="NZ_CP043329.1"/>
</dbReference>
<evidence type="ECO:0000256" key="9">
    <source>
        <dbReference type="ARBA" id="ARBA00023098"/>
    </source>
</evidence>
<keyword evidence="5" id="KW-0276">Fatty acid metabolism</keyword>
<dbReference type="Pfam" id="PF00487">
    <property type="entry name" value="FA_desaturase"/>
    <property type="match status" value="1"/>
</dbReference>
<evidence type="ECO:0000256" key="2">
    <source>
        <dbReference type="ARBA" id="ARBA00008749"/>
    </source>
</evidence>
<evidence type="ECO:0000256" key="10">
    <source>
        <dbReference type="ARBA" id="ARBA00023136"/>
    </source>
</evidence>
<feature type="transmembrane region" description="Helical" evidence="12">
    <location>
        <begin position="41"/>
        <end position="60"/>
    </location>
</feature>
<dbReference type="InterPro" id="IPR005804">
    <property type="entry name" value="FA_desaturase_dom"/>
</dbReference>
<comment type="similarity">
    <text evidence="2">Belongs to the fatty acid desaturase type 2 family.</text>
</comment>
<keyword evidence="6 12" id="KW-1133">Transmembrane helix</keyword>
<protein>
    <submittedName>
        <fullName evidence="14">Acyl-CoA desaturase</fullName>
    </submittedName>
</protein>
<keyword evidence="7" id="KW-0560">Oxidoreductase</keyword>
<accession>A0A5C0VJK7</accession>
<evidence type="ECO:0000256" key="1">
    <source>
        <dbReference type="ARBA" id="ARBA00004141"/>
    </source>
</evidence>
<dbReference type="GO" id="GO:0006633">
    <property type="term" value="P:fatty acid biosynthetic process"/>
    <property type="evidence" value="ECO:0007669"/>
    <property type="project" value="UniProtKB-KW"/>
</dbReference>
<keyword evidence="3" id="KW-0444">Lipid biosynthesis</keyword>
<dbReference type="PANTHER" id="PTHR11351">
    <property type="entry name" value="ACYL-COA DESATURASE"/>
    <property type="match status" value="1"/>
</dbReference>
<evidence type="ECO:0000256" key="12">
    <source>
        <dbReference type="SAM" id="Phobius"/>
    </source>
</evidence>
<feature type="domain" description="Fatty acid desaturase" evidence="13">
    <location>
        <begin position="4"/>
        <end position="228"/>
    </location>
</feature>
<dbReference type="Proteomes" id="UP000323653">
    <property type="component" value="Chromosome"/>
</dbReference>
<evidence type="ECO:0000256" key="5">
    <source>
        <dbReference type="ARBA" id="ARBA00022832"/>
    </source>
</evidence>
<dbReference type="CDD" id="cd03505">
    <property type="entry name" value="Delta9-FADS-like"/>
    <property type="match status" value="1"/>
</dbReference>
<keyword evidence="8" id="KW-0408">Iron</keyword>
<evidence type="ECO:0000256" key="8">
    <source>
        <dbReference type="ARBA" id="ARBA00023004"/>
    </source>
</evidence>
<keyword evidence="9" id="KW-0443">Lipid metabolism</keyword>
<gene>
    <name evidence="14" type="ORF">FYC62_11910</name>
</gene>
<keyword evidence="4 12" id="KW-0812">Transmembrane</keyword>
<evidence type="ECO:0000256" key="11">
    <source>
        <dbReference type="ARBA" id="ARBA00023160"/>
    </source>
</evidence>
<evidence type="ECO:0000256" key="6">
    <source>
        <dbReference type="ARBA" id="ARBA00022989"/>
    </source>
</evidence>
<feature type="transmembrane region" description="Helical" evidence="12">
    <location>
        <begin position="127"/>
        <end position="144"/>
    </location>
</feature>
<comment type="subcellular location">
    <subcellularLocation>
        <location evidence="1">Membrane</location>
        <topology evidence="1">Multi-pass membrane protein</topology>
    </subcellularLocation>
</comment>
<dbReference type="EMBL" id="CP043329">
    <property type="protein sequence ID" value="QEK52267.1"/>
    <property type="molecule type" value="Genomic_DNA"/>
</dbReference>
<dbReference type="AlphaFoldDB" id="A0A5C0VJK7"/>
<evidence type="ECO:0000259" key="13">
    <source>
        <dbReference type="Pfam" id="PF00487"/>
    </source>
</evidence>
<evidence type="ECO:0000256" key="7">
    <source>
        <dbReference type="ARBA" id="ARBA00023002"/>
    </source>
</evidence>